<dbReference type="AlphaFoldDB" id="D0GLN6"/>
<keyword evidence="2" id="KW-1185">Reference proteome</keyword>
<sequence>MKKAILFILLILAVISCDLEKAQKEYEKGQYIQSIETTLKYFDKNENRIKKVNSKVKDEIVSKFSKITEYYSDMASNFGNEEQKINANINLFKIYIMLEERNYTKGFTDFTSKYKGEDFYSKANKLILKKYRDYFDSGLYDKAAEELGNYDGFSQILSRMNKMKFSKYERIYESSLKTKADNLIKIAEKYEEMKEYRKAEKSYFQVSETYKNYEKNYRNSYDKYTENKNKADLADAEKYYEMGKQALKESSQKEKYRKAYEYFKKSDSLVKGYKDAVNLANLYYKQGFFRYKIVGDKKYKNVIEEALKDIGYRDDSNPELIIEYTERNYYISEPMTYIEKLSEKTPSGIGNDMQILYRENPFDKIITSVKEKIRTDYRIRIDGVQYKDSYSNYLIEENNSEKIRYKGPNVPLAYRDENKGKELGKEEMQKLIDKKVKEDIIQRIKIMEKRLERI</sequence>
<evidence type="ECO:0000313" key="2">
    <source>
        <dbReference type="Proteomes" id="UP000004226"/>
    </source>
</evidence>
<dbReference type="PROSITE" id="PS51257">
    <property type="entry name" value="PROKAR_LIPOPROTEIN"/>
    <property type="match status" value="1"/>
</dbReference>
<reference evidence="1 2" key="1">
    <citation type="submission" date="2009-10" db="EMBL/GenBank/DDBJ databases">
        <authorList>
            <person name="Harkins D.M."/>
            <person name="Madupu R."/>
            <person name="Durkin A.S."/>
            <person name="Torralba M."/>
            <person name="Methe B."/>
            <person name="Sutton G.G."/>
            <person name="Strausberg R.L."/>
            <person name="Nelson K.E."/>
        </authorList>
    </citation>
    <scope>NUCLEOTIDE SEQUENCE [LARGE SCALE GENOMIC DNA]</scope>
    <source>
        <strain evidence="1 2">F0264</strain>
    </source>
</reference>
<name>D0GLN6_9FUSO</name>
<accession>D0GLN6</accession>
<protein>
    <recommendedName>
        <fullName evidence="3">Tetratricopeptide repeat protein</fullName>
    </recommendedName>
</protein>
<evidence type="ECO:0000313" key="1">
    <source>
        <dbReference type="EMBL" id="EEY34975.1"/>
    </source>
</evidence>
<dbReference type="EMBL" id="ADAD01000120">
    <property type="protein sequence ID" value="EEY34975.1"/>
    <property type="molecule type" value="Genomic_DNA"/>
</dbReference>
<proteinExistence type="predicted"/>
<comment type="caution">
    <text evidence="1">The sequence shown here is derived from an EMBL/GenBank/DDBJ whole genome shotgun (WGS) entry which is preliminary data.</text>
</comment>
<dbReference type="Proteomes" id="UP000004226">
    <property type="component" value="Unassembled WGS sequence"/>
</dbReference>
<gene>
    <name evidence="1" type="ORF">HMPREF0554_1817</name>
</gene>
<evidence type="ECO:0008006" key="3">
    <source>
        <dbReference type="Google" id="ProtNLM"/>
    </source>
</evidence>
<organism evidence="1 2">
    <name type="scientific">Pseudoleptotrichia goodfellowii F0264</name>
    <dbReference type="NCBI Taxonomy" id="596323"/>
    <lineage>
        <taxon>Bacteria</taxon>
        <taxon>Fusobacteriati</taxon>
        <taxon>Fusobacteriota</taxon>
        <taxon>Fusobacteriia</taxon>
        <taxon>Fusobacteriales</taxon>
        <taxon>Leptotrichiaceae</taxon>
        <taxon>Pseudoleptotrichia</taxon>
    </lineage>
</organism>
<dbReference type="RefSeq" id="WP_006807360.1">
    <property type="nucleotide sequence ID" value="NZ_ADAD01000120.1"/>
</dbReference>
<dbReference type="eggNOG" id="ENOG502ZAZU">
    <property type="taxonomic scope" value="Bacteria"/>
</dbReference>